<reference evidence="1 2" key="2">
    <citation type="journal article" date="2022" name="Mol. Biol. Evol.">
        <title>Comparative Genomics Reveals Insights into the Divergent Evolution of Astigmatic Mites and Household Pest Adaptations.</title>
        <authorList>
            <person name="Xiong Q."/>
            <person name="Wan A.T."/>
            <person name="Liu X."/>
            <person name="Fung C.S."/>
            <person name="Xiao X."/>
            <person name="Malainual N."/>
            <person name="Hou J."/>
            <person name="Wang L."/>
            <person name="Wang M."/>
            <person name="Yang K.Y."/>
            <person name="Cui Y."/>
            <person name="Leung E.L."/>
            <person name="Nong W."/>
            <person name="Shin S.K."/>
            <person name="Au S.W."/>
            <person name="Jeong K.Y."/>
            <person name="Chew F.T."/>
            <person name="Hui J.H."/>
            <person name="Leung T.F."/>
            <person name="Tungtrongchitr A."/>
            <person name="Zhong N."/>
            <person name="Liu Z."/>
            <person name="Tsui S.K."/>
        </authorList>
    </citation>
    <scope>NUCLEOTIDE SEQUENCE [LARGE SCALE GENOMIC DNA]</scope>
    <source>
        <strain evidence="1">Derp</strain>
    </source>
</reference>
<gene>
    <name evidence="1" type="ORF">DERP_005907</name>
</gene>
<protein>
    <submittedName>
        <fullName evidence="1">Uncharacterized protein</fullName>
    </submittedName>
</protein>
<evidence type="ECO:0000313" key="2">
    <source>
        <dbReference type="Proteomes" id="UP000887458"/>
    </source>
</evidence>
<dbReference type="Proteomes" id="UP000887458">
    <property type="component" value="Unassembled WGS sequence"/>
</dbReference>
<name>A0ABQ8JRR2_DERPT</name>
<proteinExistence type="predicted"/>
<reference evidence="1 2" key="1">
    <citation type="journal article" date="2018" name="J. Allergy Clin. Immunol.">
        <title>High-quality assembly of Dermatophagoides pteronyssinus genome and transcriptome reveals a wide range of novel allergens.</title>
        <authorList>
            <person name="Liu X.Y."/>
            <person name="Yang K.Y."/>
            <person name="Wang M.Q."/>
            <person name="Kwok J.S."/>
            <person name="Zeng X."/>
            <person name="Yang Z."/>
            <person name="Xiao X.J."/>
            <person name="Lau C.P."/>
            <person name="Li Y."/>
            <person name="Huang Z.M."/>
            <person name="Ba J.G."/>
            <person name="Yim A.K."/>
            <person name="Ouyang C.Y."/>
            <person name="Ngai S.M."/>
            <person name="Chan T.F."/>
            <person name="Leung E.L."/>
            <person name="Liu L."/>
            <person name="Liu Z.G."/>
            <person name="Tsui S.K."/>
        </authorList>
    </citation>
    <scope>NUCLEOTIDE SEQUENCE [LARGE SCALE GENOMIC DNA]</scope>
    <source>
        <strain evidence="1">Derp</strain>
    </source>
</reference>
<organism evidence="1 2">
    <name type="scientific">Dermatophagoides pteronyssinus</name>
    <name type="common">European house dust mite</name>
    <dbReference type="NCBI Taxonomy" id="6956"/>
    <lineage>
        <taxon>Eukaryota</taxon>
        <taxon>Metazoa</taxon>
        <taxon>Ecdysozoa</taxon>
        <taxon>Arthropoda</taxon>
        <taxon>Chelicerata</taxon>
        <taxon>Arachnida</taxon>
        <taxon>Acari</taxon>
        <taxon>Acariformes</taxon>
        <taxon>Sarcoptiformes</taxon>
        <taxon>Astigmata</taxon>
        <taxon>Psoroptidia</taxon>
        <taxon>Analgoidea</taxon>
        <taxon>Pyroglyphidae</taxon>
        <taxon>Dermatophagoidinae</taxon>
        <taxon>Dermatophagoides</taxon>
    </lineage>
</organism>
<accession>A0ABQ8JRR2</accession>
<keyword evidence="2" id="KW-1185">Reference proteome</keyword>
<comment type="caution">
    <text evidence="1">The sequence shown here is derived from an EMBL/GenBank/DDBJ whole genome shotgun (WGS) entry which is preliminary data.</text>
</comment>
<dbReference type="EMBL" id="NJHN03000018">
    <property type="protein sequence ID" value="KAH9425304.1"/>
    <property type="molecule type" value="Genomic_DNA"/>
</dbReference>
<sequence>MNQINSIHQQDLPGWGQFFGYIWIGEIKDNCNSFFANLSSKTCIAESFVRAPFDAGPIKMSTDEQLNHYFAKNNFNLLIVKLVYFSTSRRHSISSRQKKKFELII</sequence>
<evidence type="ECO:0000313" key="1">
    <source>
        <dbReference type="EMBL" id="KAH9425304.1"/>
    </source>
</evidence>